<accession>A0ABS7T2J5</accession>
<keyword evidence="2" id="KW-1185">Reference proteome</keyword>
<name>A0ABS7T2J5_9GAMM</name>
<sequence>MAYRVSLDTLRGIIDVRYWDCVPVEQRQAAFEQTSTLLAEGAPRRILIDFSGARQTAEPLSRVSDFASRLAADEALRQCRIAFIGPASSRFNIALETLSSARGYAFRRFFDREEGLAWLHERDRARVPRQAG</sequence>
<evidence type="ECO:0008006" key="3">
    <source>
        <dbReference type="Google" id="ProtNLM"/>
    </source>
</evidence>
<organism evidence="1 2">
    <name type="scientific">Novilysobacter selenitireducens</name>
    <dbReference type="NCBI Taxonomy" id="2872639"/>
    <lineage>
        <taxon>Bacteria</taxon>
        <taxon>Pseudomonadati</taxon>
        <taxon>Pseudomonadota</taxon>
        <taxon>Gammaproteobacteria</taxon>
        <taxon>Lysobacterales</taxon>
        <taxon>Lysobacteraceae</taxon>
        <taxon>Novilysobacter</taxon>
    </lineage>
</organism>
<gene>
    <name evidence="1" type="ORF">K6753_00910</name>
</gene>
<evidence type="ECO:0000313" key="1">
    <source>
        <dbReference type="EMBL" id="MBZ4038094.1"/>
    </source>
</evidence>
<dbReference type="EMBL" id="JAINZW010000001">
    <property type="protein sequence ID" value="MBZ4038094.1"/>
    <property type="molecule type" value="Genomic_DNA"/>
</dbReference>
<reference evidence="1 2" key="1">
    <citation type="submission" date="2021-09" db="EMBL/GenBank/DDBJ databases">
        <title>Lysobacter sp. 13A isolated from the river sediment.</title>
        <authorList>
            <person name="Liu H."/>
            <person name="Li S."/>
            <person name="Mao S."/>
        </authorList>
    </citation>
    <scope>NUCLEOTIDE SEQUENCE [LARGE SCALE GENOMIC DNA]</scope>
    <source>
        <strain evidence="1 2">13A</strain>
    </source>
</reference>
<comment type="caution">
    <text evidence="1">The sequence shown here is derived from an EMBL/GenBank/DDBJ whole genome shotgun (WGS) entry which is preliminary data.</text>
</comment>
<dbReference type="RefSeq" id="WP_223674307.1">
    <property type="nucleotide sequence ID" value="NZ_JAINZW010000001.1"/>
</dbReference>
<dbReference type="Proteomes" id="UP001430954">
    <property type="component" value="Unassembled WGS sequence"/>
</dbReference>
<evidence type="ECO:0000313" key="2">
    <source>
        <dbReference type="Proteomes" id="UP001430954"/>
    </source>
</evidence>
<proteinExistence type="predicted"/>
<protein>
    <recommendedName>
        <fullName evidence="3">STAS/SEC14 domain-containing protein</fullName>
    </recommendedName>
</protein>